<evidence type="ECO:0000256" key="5">
    <source>
        <dbReference type="ARBA" id="ARBA00011781"/>
    </source>
</evidence>
<evidence type="ECO:0000256" key="15">
    <source>
        <dbReference type="ARBA" id="ARBA00045937"/>
    </source>
</evidence>
<evidence type="ECO:0000313" key="18">
    <source>
        <dbReference type="Proteomes" id="UP001634394"/>
    </source>
</evidence>
<comment type="catalytic activity">
    <reaction evidence="1">
        <text>a nucleoside 2',3'-cyclic phosphate + H2O = a nucleoside 2'-phosphate + H(+)</text>
        <dbReference type="Rhea" id="RHEA:14489"/>
        <dbReference type="ChEBI" id="CHEBI:15377"/>
        <dbReference type="ChEBI" id="CHEBI:15378"/>
        <dbReference type="ChEBI" id="CHEBI:66954"/>
        <dbReference type="ChEBI" id="CHEBI:78552"/>
        <dbReference type="EC" id="3.1.4.37"/>
    </reaction>
</comment>
<dbReference type="EMBL" id="JBJQND010000014">
    <property type="protein sequence ID" value="KAL3854392.1"/>
    <property type="molecule type" value="Genomic_DNA"/>
</dbReference>
<dbReference type="AlphaFoldDB" id="A0ABD3V1H3"/>
<dbReference type="GO" id="GO:0016020">
    <property type="term" value="C:membrane"/>
    <property type="evidence" value="ECO:0007669"/>
    <property type="project" value="UniProtKB-SubCell"/>
</dbReference>
<keyword evidence="9" id="KW-0597">Phosphoprotein</keyword>
<dbReference type="InterPro" id="IPR008431">
    <property type="entry name" value="CNPase"/>
</dbReference>
<keyword evidence="8" id="KW-0488">Methylation</keyword>
<evidence type="ECO:0000256" key="2">
    <source>
        <dbReference type="ARBA" id="ARBA00004223"/>
    </source>
</evidence>
<evidence type="ECO:0000256" key="8">
    <source>
        <dbReference type="ARBA" id="ARBA00022481"/>
    </source>
</evidence>
<evidence type="ECO:0000313" key="17">
    <source>
        <dbReference type="EMBL" id="KAL3854392.1"/>
    </source>
</evidence>
<keyword evidence="18" id="KW-1185">Reference proteome</keyword>
<dbReference type="Pfam" id="PF13671">
    <property type="entry name" value="AAA_33"/>
    <property type="match status" value="1"/>
</dbReference>
<dbReference type="PANTHER" id="PTHR10156:SF0">
    <property type="entry name" value="2',3'-CYCLIC-NUCLEOTIDE 3'-PHOSPHODIESTERASE"/>
    <property type="match status" value="1"/>
</dbReference>
<evidence type="ECO:0000259" key="16">
    <source>
        <dbReference type="Pfam" id="PF05881"/>
    </source>
</evidence>
<keyword evidence="10" id="KW-0378">Hydrolase</keyword>
<dbReference type="GO" id="GO:0004113">
    <property type="term" value="F:2',3'-cyclic-nucleotide 3'-phosphodiesterase activity"/>
    <property type="evidence" value="ECO:0007669"/>
    <property type="project" value="UniProtKB-EC"/>
</dbReference>
<evidence type="ECO:0000256" key="3">
    <source>
        <dbReference type="ARBA" id="ARBA00004635"/>
    </source>
</evidence>
<dbReference type="CDD" id="cd02019">
    <property type="entry name" value="NK"/>
    <property type="match status" value="1"/>
</dbReference>
<dbReference type="Pfam" id="PF05881">
    <property type="entry name" value="CNPase"/>
    <property type="match status" value="1"/>
</dbReference>
<accession>A0ABD3V1H3</accession>
<dbReference type="Gene3D" id="3.90.1740.10">
    <property type="entry name" value="2',3'-cyclic nucleotide 3'-phosphodiesterase superfamily"/>
    <property type="match status" value="1"/>
</dbReference>
<dbReference type="SUPFAM" id="SSF52540">
    <property type="entry name" value="P-loop containing nucleoside triphosphate hydrolases"/>
    <property type="match status" value="1"/>
</dbReference>
<name>A0ABD3V1H3_SINWO</name>
<dbReference type="GO" id="GO:0003723">
    <property type="term" value="F:RNA binding"/>
    <property type="evidence" value="ECO:0007669"/>
    <property type="project" value="UniProtKB-KW"/>
</dbReference>
<gene>
    <name evidence="17" type="ORF">ACJMK2_013663</name>
</gene>
<dbReference type="InterPro" id="IPR027417">
    <property type="entry name" value="P-loop_NTPase"/>
</dbReference>
<reference evidence="17 18" key="1">
    <citation type="submission" date="2024-11" db="EMBL/GenBank/DDBJ databases">
        <title>Chromosome-level genome assembly of the freshwater bivalve Anodonta woodiana.</title>
        <authorList>
            <person name="Chen X."/>
        </authorList>
    </citation>
    <scope>NUCLEOTIDE SEQUENCE [LARGE SCALE GENOMIC DNA]</scope>
    <source>
        <strain evidence="17">MN2024</strain>
        <tissue evidence="17">Gills</tissue>
    </source>
</reference>
<evidence type="ECO:0000256" key="7">
    <source>
        <dbReference type="ARBA" id="ARBA00014478"/>
    </source>
</evidence>
<dbReference type="Proteomes" id="UP001634394">
    <property type="component" value="Unassembled WGS sequence"/>
</dbReference>
<protein>
    <recommendedName>
        <fullName evidence="7">2',3'-cyclic-nucleotide 3'-phosphodiesterase</fullName>
        <ecNumber evidence="6">3.1.4.37</ecNumber>
    </recommendedName>
</protein>
<sequence length="450" mass="51435">MGNCFGKKKGSQYQAVHGIYPDEINSRDSVLNEVEDNQPGAAEIRNVASLLGHNQQDVSDGIVTTNQSQHIHQGTLNFPFLVDARTRQWVSRSKTIFIMRGLPGSGKSTIVREIQKIYPGTEVCSADNFFIGEDGIYRFDSSLLPNAHNHCQEIADLKCKEGCHVIVIDNTNIMKWEMAPYLKLAHDVYHYIPVIVEPLTSWRKDPEVLAKKNSHNVTIDLIQHKVNKLDDQRLTPIYYGWFMNELDSKEICNKAWNCFQNIVIGNQERRAAFISWISPEENPDFNTVIESHFKPMNSRVHCTANFLGNQIHNIYHREENVIASLGKVFSLQIISIIFTPRSIGVRVKLEAEQLQLFVKPEEEVQRVEGSLERGRSAHITVRVAHKEDNKVTGKDVLNMCDMFYNGQYTELNCSEGLLIDYGFCQYEIVLSNPLSYDALFSGFYARNFKR</sequence>
<dbReference type="Gene3D" id="3.40.50.300">
    <property type="entry name" value="P-loop containing nucleotide triphosphate hydrolases"/>
    <property type="match status" value="1"/>
</dbReference>
<evidence type="ECO:0000256" key="13">
    <source>
        <dbReference type="ARBA" id="ARBA00023288"/>
    </source>
</evidence>
<organism evidence="17 18">
    <name type="scientific">Sinanodonta woodiana</name>
    <name type="common">Chinese pond mussel</name>
    <name type="synonym">Anodonta woodiana</name>
    <dbReference type="NCBI Taxonomy" id="1069815"/>
    <lineage>
        <taxon>Eukaryota</taxon>
        <taxon>Metazoa</taxon>
        <taxon>Spiralia</taxon>
        <taxon>Lophotrochozoa</taxon>
        <taxon>Mollusca</taxon>
        <taxon>Bivalvia</taxon>
        <taxon>Autobranchia</taxon>
        <taxon>Heteroconchia</taxon>
        <taxon>Palaeoheterodonta</taxon>
        <taxon>Unionida</taxon>
        <taxon>Unionoidea</taxon>
        <taxon>Unionidae</taxon>
        <taxon>Unioninae</taxon>
        <taxon>Sinanodonta</taxon>
    </lineage>
</organism>
<evidence type="ECO:0000256" key="14">
    <source>
        <dbReference type="ARBA" id="ARBA00023289"/>
    </source>
</evidence>
<evidence type="ECO:0000256" key="12">
    <source>
        <dbReference type="ARBA" id="ARBA00023136"/>
    </source>
</evidence>
<keyword evidence="12" id="KW-0472">Membrane</keyword>
<proteinExistence type="inferred from homology"/>
<dbReference type="EC" id="3.1.4.37" evidence="6"/>
<comment type="caution">
    <text evidence="17">The sequence shown here is derived from an EMBL/GenBank/DDBJ whole genome shotgun (WGS) entry which is preliminary data.</text>
</comment>
<evidence type="ECO:0000256" key="1">
    <source>
        <dbReference type="ARBA" id="ARBA00000610"/>
    </source>
</evidence>
<dbReference type="SUPFAM" id="SSF55144">
    <property type="entry name" value="LigT-like"/>
    <property type="match status" value="1"/>
</dbReference>
<evidence type="ECO:0000256" key="11">
    <source>
        <dbReference type="ARBA" id="ARBA00022884"/>
    </source>
</evidence>
<evidence type="ECO:0000256" key="9">
    <source>
        <dbReference type="ARBA" id="ARBA00022553"/>
    </source>
</evidence>
<comment type="function">
    <text evidence="15">Catalyzes the formation of 2'-nucleotide products from 2',3'-cyclic substrates. May participate in RNA metabolism in the myelinating cell, CNP is the third most abundant protein in central nervous system myelin.</text>
</comment>
<evidence type="ECO:0000256" key="10">
    <source>
        <dbReference type="ARBA" id="ARBA00022801"/>
    </source>
</evidence>
<evidence type="ECO:0000256" key="4">
    <source>
        <dbReference type="ARBA" id="ARBA00008662"/>
    </source>
</evidence>
<dbReference type="InterPro" id="IPR047325">
    <property type="entry name" value="CNPase_cat"/>
</dbReference>
<comment type="similarity">
    <text evidence="4">Belongs to the 2H phosphoesterase superfamily. CNPase family.</text>
</comment>
<keyword evidence="11" id="KW-0694">RNA-binding</keyword>
<feature type="domain" description="Cyclic nucleotide phosphodiesterase catalytic" evidence="16">
    <location>
        <begin position="236"/>
        <end position="446"/>
    </location>
</feature>
<evidence type="ECO:0000256" key="6">
    <source>
        <dbReference type="ARBA" id="ARBA00012317"/>
    </source>
</evidence>
<comment type="subunit">
    <text evidence="5">Exists as monomers and homodimers.</text>
</comment>
<comment type="subcellular location">
    <subcellularLocation>
        <location evidence="2">Melanosome</location>
    </subcellularLocation>
    <subcellularLocation>
        <location evidence="3">Membrane</location>
        <topology evidence="3">Lipid-anchor</topology>
    </subcellularLocation>
</comment>
<dbReference type="PANTHER" id="PTHR10156">
    <property type="entry name" value="2',3'-CYCLIC-NUCLEOTIDE 3'-PHOSPHODIESTERASE"/>
    <property type="match status" value="1"/>
</dbReference>
<keyword evidence="13" id="KW-0449">Lipoprotein</keyword>
<keyword evidence="14" id="KW-0636">Prenylation</keyword>
<dbReference type="InterPro" id="IPR009097">
    <property type="entry name" value="Cyclic_Pdiesterase"/>
</dbReference>